<dbReference type="Pfam" id="PF00535">
    <property type="entry name" value="Glycos_transf_2"/>
    <property type="match status" value="1"/>
</dbReference>
<dbReference type="Gene3D" id="3.90.550.10">
    <property type="entry name" value="Spore Coat Polysaccharide Biosynthesis Protein SpsA, Chain A"/>
    <property type="match status" value="1"/>
</dbReference>
<dbReference type="AlphaFoldDB" id="A0A6P4XQH7"/>
<gene>
    <name evidence="4" type="primary">LOC109462277</name>
</gene>
<evidence type="ECO:0000313" key="3">
    <source>
        <dbReference type="Proteomes" id="UP000515135"/>
    </source>
</evidence>
<dbReference type="CDD" id="cd00761">
    <property type="entry name" value="Glyco_tranf_GTA_type"/>
    <property type="match status" value="1"/>
</dbReference>
<feature type="transmembrane region" description="Helical" evidence="1">
    <location>
        <begin position="7"/>
        <end position="26"/>
    </location>
</feature>
<dbReference type="GeneID" id="109462277"/>
<dbReference type="PANTHER" id="PTHR15046">
    <property type="entry name" value="GLYCO_TRANS_2-LIKE DOMAIN-CONTAINING PROTEIN"/>
    <property type="match status" value="1"/>
</dbReference>
<organism evidence="3 4">
    <name type="scientific">Branchiostoma belcheri</name>
    <name type="common">Amphioxus</name>
    <dbReference type="NCBI Taxonomy" id="7741"/>
    <lineage>
        <taxon>Eukaryota</taxon>
        <taxon>Metazoa</taxon>
        <taxon>Chordata</taxon>
        <taxon>Cephalochordata</taxon>
        <taxon>Leptocardii</taxon>
        <taxon>Amphioxiformes</taxon>
        <taxon>Branchiostomatidae</taxon>
        <taxon>Branchiostoma</taxon>
    </lineage>
</organism>
<keyword evidence="1" id="KW-1133">Transmembrane helix</keyword>
<keyword evidence="3" id="KW-1185">Reference proteome</keyword>
<keyword evidence="1" id="KW-0812">Transmembrane</keyword>
<keyword evidence="1" id="KW-0472">Membrane</keyword>
<dbReference type="InterPro" id="IPR029044">
    <property type="entry name" value="Nucleotide-diphossugar_trans"/>
</dbReference>
<name>A0A6P4XQH7_BRABE</name>
<dbReference type="Proteomes" id="UP000515135">
    <property type="component" value="Unplaced"/>
</dbReference>
<dbReference type="InterPro" id="IPR001173">
    <property type="entry name" value="Glyco_trans_2-like"/>
</dbReference>
<dbReference type="SUPFAM" id="SSF53448">
    <property type="entry name" value="Nucleotide-diphospho-sugar transferases"/>
    <property type="match status" value="1"/>
</dbReference>
<dbReference type="RefSeq" id="XP_019614368.1">
    <property type="nucleotide sequence ID" value="XM_019758809.1"/>
</dbReference>
<sequence length="526" mass="61026">MRVKGLVLNVAWYCFGIITMGTLTIFTKNPEKSPVISAKQAKKDAMMPADIPFALRDEFQKDESTVMSAKQAKRDAMMPADIPFTLRDGFQNTNRMSNRMRCNCSGVKYEKILKVMETEEPKEVEDRRKVELQKFKRRTKSSKETLMIVNGSVPLSYPVQGVVVAPEEWEDIPGLKVVDNTLRNKYKVKLSSSELGVLTIRATVPKVRVDGLGTATLTIISRFLAHLNRQLEFVVYVNTVFDIDARDFVRFSYLHHEAIFPINIRVRRSPTLYDPRPGNINDKVTIITKTFLRYPSVRLLIQSIQTYYPKMRIIVADDNRPFEDLQSEHVDHYIMPHKSGWFGGRNLGVSQVITPYLLWLDDDYVFHEETKLEVMVDILDNSNLDVVSGLRGDKILYYNKMAVIPGEDDDDGVCIWHQQYKNYGKVPGFPNCYFSTRLENFFMGRTDGVRSVGFYPAYSRKADEEFYLDALGKLRMAACKGVHIHHNRTWSNLYNTHRWGRDIKDYHEMQDRIIYFRNNANCWHYV</sequence>
<dbReference type="OrthoDB" id="2139606at2759"/>
<evidence type="ECO:0000259" key="2">
    <source>
        <dbReference type="Pfam" id="PF00535"/>
    </source>
</evidence>
<dbReference type="KEGG" id="bbel:109462277"/>
<reference evidence="4" key="1">
    <citation type="submission" date="2025-08" db="UniProtKB">
        <authorList>
            <consortium name="RefSeq"/>
        </authorList>
    </citation>
    <scope>IDENTIFICATION</scope>
    <source>
        <tissue evidence="4">Gonad</tissue>
    </source>
</reference>
<accession>A0A6P4XQH7</accession>
<dbReference type="PANTHER" id="PTHR15046:SF3">
    <property type="entry name" value="BETA-1,4 N-ACETYLGALACTOSAMINYLTRANSFERASE 2-LIKE"/>
    <property type="match status" value="1"/>
</dbReference>
<protein>
    <submittedName>
        <fullName evidence="4">Beta-1,4 N-acetylgalactosaminyltransferase 1-like</fullName>
    </submittedName>
</protein>
<evidence type="ECO:0000313" key="4">
    <source>
        <dbReference type="RefSeq" id="XP_019614368.1"/>
    </source>
</evidence>
<evidence type="ECO:0000256" key="1">
    <source>
        <dbReference type="SAM" id="Phobius"/>
    </source>
</evidence>
<proteinExistence type="predicted"/>
<feature type="domain" description="Glycosyltransferase 2-like" evidence="2">
    <location>
        <begin position="285"/>
        <end position="391"/>
    </location>
</feature>